<evidence type="ECO:0000313" key="2">
    <source>
        <dbReference type="EMBL" id="KAJ9598700.1"/>
    </source>
</evidence>
<dbReference type="AlphaFoldDB" id="A0AAD8AGK3"/>
<evidence type="ECO:0000256" key="1">
    <source>
        <dbReference type="SAM" id="MobiDB-lite"/>
    </source>
</evidence>
<accession>A0AAD8AGK3</accession>
<protein>
    <submittedName>
        <fullName evidence="2">Uncharacterized protein</fullName>
    </submittedName>
</protein>
<feature type="non-terminal residue" evidence="2">
    <location>
        <position position="1"/>
    </location>
</feature>
<dbReference type="Proteomes" id="UP001233999">
    <property type="component" value="Unassembled WGS sequence"/>
</dbReference>
<name>A0AAD8AGK3_DIPPU</name>
<organism evidence="2 3">
    <name type="scientific">Diploptera punctata</name>
    <name type="common">Pacific beetle cockroach</name>
    <dbReference type="NCBI Taxonomy" id="6984"/>
    <lineage>
        <taxon>Eukaryota</taxon>
        <taxon>Metazoa</taxon>
        <taxon>Ecdysozoa</taxon>
        <taxon>Arthropoda</taxon>
        <taxon>Hexapoda</taxon>
        <taxon>Insecta</taxon>
        <taxon>Pterygota</taxon>
        <taxon>Neoptera</taxon>
        <taxon>Polyneoptera</taxon>
        <taxon>Dictyoptera</taxon>
        <taxon>Blattodea</taxon>
        <taxon>Blaberoidea</taxon>
        <taxon>Blaberidae</taxon>
        <taxon>Diplopterinae</taxon>
        <taxon>Diploptera</taxon>
    </lineage>
</organism>
<reference evidence="2" key="2">
    <citation type="submission" date="2023-05" db="EMBL/GenBank/DDBJ databases">
        <authorList>
            <person name="Fouks B."/>
        </authorList>
    </citation>
    <scope>NUCLEOTIDE SEQUENCE</scope>
    <source>
        <strain evidence="2">Stay&amp;Tobe</strain>
        <tissue evidence="2">Testes</tissue>
    </source>
</reference>
<proteinExistence type="predicted"/>
<gene>
    <name evidence="2" type="ORF">L9F63_010610</name>
</gene>
<sequence>CRNYYGCSKCDFNARKLLMEEEKQKNFSDFPPNFLNSAVKIHQSLSAILKENHITSEIQIKEQVLISFRTVSQELEIPLLWLRSSHRPDVLKTLKLSTNPVRNARVQVALSRLLLKNPNVLTMSGKSGPKSYSQIIKKWPSLINNRNVHRSTDRSKKEIAKKRHNTGRPQATDDGDKLRNCSIEEKGYERVLRRILTMKTRVKEHLRNVKKGEVEKFAVAAHAWSEKHLIEKEAKLLKQIEKPKELIVWEKIYIQKSEKKKLMNFEIPGENDLVSRFSVSQWKERRTALQDDRTTVVTIPRMEQKLCSETSL</sequence>
<comment type="caution">
    <text evidence="2">The sequence shown here is derived from an EMBL/GenBank/DDBJ whole genome shotgun (WGS) entry which is preliminary data.</text>
</comment>
<reference evidence="2" key="1">
    <citation type="journal article" date="2023" name="IScience">
        <title>Live-bearing cockroach genome reveals convergent evolutionary mechanisms linked to viviparity in insects and beyond.</title>
        <authorList>
            <person name="Fouks B."/>
            <person name="Harrison M.C."/>
            <person name="Mikhailova A.A."/>
            <person name="Marchal E."/>
            <person name="English S."/>
            <person name="Carruthers M."/>
            <person name="Jennings E.C."/>
            <person name="Chiamaka E.L."/>
            <person name="Frigard R.A."/>
            <person name="Pippel M."/>
            <person name="Attardo G.M."/>
            <person name="Benoit J.B."/>
            <person name="Bornberg-Bauer E."/>
            <person name="Tobe S.S."/>
        </authorList>
    </citation>
    <scope>NUCLEOTIDE SEQUENCE</scope>
    <source>
        <strain evidence="2">Stay&amp;Tobe</strain>
    </source>
</reference>
<feature type="region of interest" description="Disordered" evidence="1">
    <location>
        <begin position="148"/>
        <end position="178"/>
    </location>
</feature>
<keyword evidence="3" id="KW-1185">Reference proteome</keyword>
<evidence type="ECO:0000313" key="3">
    <source>
        <dbReference type="Proteomes" id="UP001233999"/>
    </source>
</evidence>
<dbReference type="EMBL" id="JASPKZ010001195">
    <property type="protein sequence ID" value="KAJ9598700.1"/>
    <property type="molecule type" value="Genomic_DNA"/>
</dbReference>